<evidence type="ECO:0000313" key="1">
    <source>
        <dbReference type="EMBL" id="KAJ6976528.1"/>
    </source>
</evidence>
<reference evidence="1" key="1">
    <citation type="journal article" date="2023" name="Mol. Ecol. Resour.">
        <title>Chromosome-level genome assembly of a triploid poplar Populus alba 'Berolinensis'.</title>
        <authorList>
            <person name="Chen S."/>
            <person name="Yu Y."/>
            <person name="Wang X."/>
            <person name="Wang S."/>
            <person name="Zhang T."/>
            <person name="Zhou Y."/>
            <person name="He R."/>
            <person name="Meng N."/>
            <person name="Wang Y."/>
            <person name="Liu W."/>
            <person name="Liu Z."/>
            <person name="Liu J."/>
            <person name="Guo Q."/>
            <person name="Huang H."/>
            <person name="Sederoff R.R."/>
            <person name="Wang G."/>
            <person name="Qu G."/>
            <person name="Chen S."/>
        </authorList>
    </citation>
    <scope>NUCLEOTIDE SEQUENCE</scope>
    <source>
        <strain evidence="1">SC-2020</strain>
    </source>
</reference>
<protein>
    <submittedName>
        <fullName evidence="1">Uncharacterized protein</fullName>
    </submittedName>
</protein>
<dbReference type="EMBL" id="JAQIZT010000012">
    <property type="protein sequence ID" value="KAJ6976528.1"/>
    <property type="molecule type" value="Genomic_DNA"/>
</dbReference>
<comment type="caution">
    <text evidence="1">The sequence shown here is derived from an EMBL/GenBank/DDBJ whole genome shotgun (WGS) entry which is preliminary data.</text>
</comment>
<sequence length="70" mass="8097">MAYTLAIVKVVITVTPSHKQQSVPSFHDSVLGCWQFHEAELSMEKEQSNLRLYTDEIEVTDRPNLKYKSE</sequence>
<dbReference type="Proteomes" id="UP001164929">
    <property type="component" value="Chromosome 12"/>
</dbReference>
<dbReference type="AlphaFoldDB" id="A0AAD6M099"/>
<organism evidence="1 2">
    <name type="scientific">Populus alba x Populus x berolinensis</name>
    <dbReference type="NCBI Taxonomy" id="444605"/>
    <lineage>
        <taxon>Eukaryota</taxon>
        <taxon>Viridiplantae</taxon>
        <taxon>Streptophyta</taxon>
        <taxon>Embryophyta</taxon>
        <taxon>Tracheophyta</taxon>
        <taxon>Spermatophyta</taxon>
        <taxon>Magnoliopsida</taxon>
        <taxon>eudicotyledons</taxon>
        <taxon>Gunneridae</taxon>
        <taxon>Pentapetalae</taxon>
        <taxon>rosids</taxon>
        <taxon>fabids</taxon>
        <taxon>Malpighiales</taxon>
        <taxon>Salicaceae</taxon>
        <taxon>Saliceae</taxon>
        <taxon>Populus</taxon>
    </lineage>
</organism>
<proteinExistence type="predicted"/>
<name>A0AAD6M099_9ROSI</name>
<evidence type="ECO:0000313" key="2">
    <source>
        <dbReference type="Proteomes" id="UP001164929"/>
    </source>
</evidence>
<keyword evidence="2" id="KW-1185">Reference proteome</keyword>
<gene>
    <name evidence="1" type="ORF">NC653_028618</name>
</gene>
<accession>A0AAD6M099</accession>